<organism evidence="2 3">
    <name type="scientific">Raphidocelis subcapitata</name>
    <dbReference type="NCBI Taxonomy" id="307507"/>
    <lineage>
        <taxon>Eukaryota</taxon>
        <taxon>Viridiplantae</taxon>
        <taxon>Chlorophyta</taxon>
        <taxon>core chlorophytes</taxon>
        <taxon>Chlorophyceae</taxon>
        <taxon>CS clade</taxon>
        <taxon>Sphaeropleales</taxon>
        <taxon>Selenastraceae</taxon>
        <taxon>Raphidocelis</taxon>
    </lineage>
</organism>
<dbReference type="AlphaFoldDB" id="A0A2V0PEE4"/>
<feature type="compositionally biased region" description="Low complexity" evidence="1">
    <location>
        <begin position="53"/>
        <end position="65"/>
    </location>
</feature>
<dbReference type="InParanoid" id="A0A2V0PEE4"/>
<dbReference type="EMBL" id="BDRX01000119">
    <property type="protein sequence ID" value="GBF98228.1"/>
    <property type="molecule type" value="Genomic_DNA"/>
</dbReference>
<protein>
    <submittedName>
        <fullName evidence="2">Uncharacterized protein</fullName>
    </submittedName>
</protein>
<dbReference type="OrthoDB" id="348976at2759"/>
<keyword evidence="3" id="KW-1185">Reference proteome</keyword>
<accession>A0A2V0PEE4</accession>
<dbReference type="STRING" id="307507.A0A2V0PEE4"/>
<reference evidence="2 3" key="1">
    <citation type="journal article" date="2018" name="Sci. Rep.">
        <title>Raphidocelis subcapitata (=Pseudokirchneriella subcapitata) provides an insight into genome evolution and environmental adaptations in the Sphaeropleales.</title>
        <authorList>
            <person name="Suzuki S."/>
            <person name="Yamaguchi H."/>
            <person name="Nakajima N."/>
            <person name="Kawachi M."/>
        </authorList>
    </citation>
    <scope>NUCLEOTIDE SEQUENCE [LARGE SCALE GENOMIC DNA]</scope>
    <source>
        <strain evidence="2 3">NIES-35</strain>
    </source>
</reference>
<sequence>MEPSRVGCFLGDPPTTLCDCNSARRQTIGRPLAARRTACRAAGGGSGSGSGRAGAPAPADTAAPAAEEERYAYSDPVNKALGNFLPTAGAAAKQLGNIDWGAPKAAGLPLQELARRFTEEFLKREWFVTGARVRELEAALSRERAARASEVARRDALLAQCRDAILALEAQLAEAHQRAAPPQQPASG</sequence>
<gene>
    <name evidence="2" type="ORF">Rsub_11048</name>
</gene>
<evidence type="ECO:0000256" key="1">
    <source>
        <dbReference type="SAM" id="MobiDB-lite"/>
    </source>
</evidence>
<proteinExistence type="predicted"/>
<feature type="compositionally biased region" description="Gly residues" evidence="1">
    <location>
        <begin position="42"/>
        <end position="52"/>
    </location>
</feature>
<feature type="region of interest" description="Disordered" evidence="1">
    <location>
        <begin position="40"/>
        <end position="67"/>
    </location>
</feature>
<comment type="caution">
    <text evidence="2">The sequence shown here is derived from an EMBL/GenBank/DDBJ whole genome shotgun (WGS) entry which is preliminary data.</text>
</comment>
<evidence type="ECO:0000313" key="3">
    <source>
        <dbReference type="Proteomes" id="UP000247498"/>
    </source>
</evidence>
<evidence type="ECO:0000313" key="2">
    <source>
        <dbReference type="EMBL" id="GBF98228.1"/>
    </source>
</evidence>
<name>A0A2V0PEE4_9CHLO</name>
<dbReference type="Proteomes" id="UP000247498">
    <property type="component" value="Unassembled WGS sequence"/>
</dbReference>